<protein>
    <submittedName>
        <fullName evidence="1">Uncharacterized protein</fullName>
    </submittedName>
</protein>
<gene>
    <name evidence="1" type="ORF">KP78_36430</name>
</gene>
<dbReference type="AlphaFoldDB" id="A0A0C2RPX7"/>
<dbReference type="Proteomes" id="UP000031938">
    <property type="component" value="Unassembled WGS sequence"/>
</dbReference>
<sequence length="38" mass="4276">MLRLVTIKKVELIHQNAAKDALTSLIIINNLNFVNENA</sequence>
<evidence type="ECO:0000313" key="1">
    <source>
        <dbReference type="EMBL" id="KIL43819.1"/>
    </source>
</evidence>
<dbReference type="EMBL" id="JXRP01000020">
    <property type="protein sequence ID" value="KIL43819.1"/>
    <property type="molecule type" value="Genomic_DNA"/>
</dbReference>
<dbReference type="PATRIC" id="fig|889306.3.peg.3659"/>
<organism evidence="1 2">
    <name type="scientific">Jeotgalibacillus soli</name>
    <dbReference type="NCBI Taxonomy" id="889306"/>
    <lineage>
        <taxon>Bacteria</taxon>
        <taxon>Bacillati</taxon>
        <taxon>Bacillota</taxon>
        <taxon>Bacilli</taxon>
        <taxon>Bacillales</taxon>
        <taxon>Caryophanaceae</taxon>
        <taxon>Jeotgalibacillus</taxon>
    </lineage>
</organism>
<name>A0A0C2RPX7_9BACL</name>
<reference evidence="1 2" key="1">
    <citation type="submission" date="2015-01" db="EMBL/GenBank/DDBJ databases">
        <title>Genome sequencing of Jeotgalibacillus soli.</title>
        <authorList>
            <person name="Goh K.M."/>
            <person name="Chan K.-G."/>
            <person name="Yaakop A.S."/>
            <person name="Ee R."/>
            <person name="Gan H.M."/>
            <person name="Chan C.S."/>
        </authorList>
    </citation>
    <scope>NUCLEOTIDE SEQUENCE [LARGE SCALE GENOMIC DNA]</scope>
    <source>
        <strain evidence="1 2">P9</strain>
    </source>
</reference>
<comment type="caution">
    <text evidence="1">The sequence shown here is derived from an EMBL/GenBank/DDBJ whole genome shotgun (WGS) entry which is preliminary data.</text>
</comment>
<accession>A0A0C2RPX7</accession>
<keyword evidence="2" id="KW-1185">Reference proteome</keyword>
<evidence type="ECO:0000313" key="2">
    <source>
        <dbReference type="Proteomes" id="UP000031938"/>
    </source>
</evidence>
<proteinExistence type="predicted"/>